<accession>A0ABY4YFG4</accession>
<dbReference type="Pfam" id="PF01996">
    <property type="entry name" value="F420_ligase"/>
    <property type="match status" value="1"/>
</dbReference>
<dbReference type="PANTHER" id="PTHR47917:SF1">
    <property type="entry name" value="COENZYME F420:L-GLUTAMATE LIGASE"/>
    <property type="match status" value="1"/>
</dbReference>
<dbReference type="EC" id="6.3.2.31" evidence="2"/>
<dbReference type="Gene3D" id="3.30.1330.100">
    <property type="entry name" value="CofE-like"/>
    <property type="match status" value="2"/>
</dbReference>
<evidence type="ECO:0000313" key="3">
    <source>
        <dbReference type="Proteomes" id="UP001056535"/>
    </source>
</evidence>
<evidence type="ECO:0000259" key="1">
    <source>
        <dbReference type="Pfam" id="PF01996"/>
    </source>
</evidence>
<gene>
    <name evidence="2" type="ORF">NF557_11785</name>
</gene>
<name>A0ABY4YFG4_9MICO</name>
<dbReference type="GO" id="GO:0052618">
    <property type="term" value="F:coenzyme F420-0:L-glutamate ligase activity"/>
    <property type="evidence" value="ECO:0007669"/>
    <property type="project" value="UniProtKB-EC"/>
</dbReference>
<feature type="domain" description="Coenzyme F420:L-glutamate ligase-like" evidence="1">
    <location>
        <begin position="29"/>
        <end position="233"/>
    </location>
</feature>
<proteinExistence type="predicted"/>
<dbReference type="EMBL" id="CP099490">
    <property type="protein sequence ID" value="USQ75300.1"/>
    <property type="molecule type" value="Genomic_DNA"/>
</dbReference>
<dbReference type="InterPro" id="IPR002847">
    <property type="entry name" value="F420-0_gamma-glut_ligase-dom"/>
</dbReference>
<dbReference type="PANTHER" id="PTHR47917">
    <property type="match status" value="1"/>
</dbReference>
<protein>
    <submittedName>
        <fullName evidence="2">Coenzyme F420-0:L-glutamate ligase</fullName>
        <ecNumber evidence="2">6.3.2.31</ecNumber>
    </submittedName>
</protein>
<dbReference type="RefSeq" id="WP_252619576.1">
    <property type="nucleotide sequence ID" value="NZ_CP099490.1"/>
</dbReference>
<keyword evidence="2" id="KW-0436">Ligase</keyword>
<evidence type="ECO:0000313" key="2">
    <source>
        <dbReference type="EMBL" id="USQ75300.1"/>
    </source>
</evidence>
<dbReference type="SUPFAM" id="SSF144010">
    <property type="entry name" value="CofE-like"/>
    <property type="match status" value="1"/>
</dbReference>
<sequence length="361" mass="36813">MTDAPDPRQPLLAGQPPTGTVTIYPLVGIPEVVSGDHLGSLIRSALVEAGLTLRDGDVLAVSSKIISKAQDLRGPLEDRETLVRQQSRRVVAERRTAHGTTRIVEALAGPVMAGAGIDASNTGDRDGVLLLPTDPDLAARQLYAELLTAHAPHPLPRLGIVVTDTAGRPWRDGQTDFALGACSVQVLDDLRGGVDADGRALTVTARAVADEIAAAADLVKGKSGGVPVALVRGLAVGTVSDPGAAGARSLVRTGPGDWFAQGGAEAVRAALGVPPGSPAAEEVGIASVLPEEAADRMARAVRLALHGEGAAVVDVDQHSGTTTLVVRAPDPFVAGRVCARLAVALAGERLEGVAVARSTDS</sequence>
<organism evidence="2 3">
    <name type="scientific">Ornithinimicrobium cryptoxanthini</name>
    <dbReference type="NCBI Taxonomy" id="2934161"/>
    <lineage>
        <taxon>Bacteria</taxon>
        <taxon>Bacillati</taxon>
        <taxon>Actinomycetota</taxon>
        <taxon>Actinomycetes</taxon>
        <taxon>Micrococcales</taxon>
        <taxon>Ornithinimicrobiaceae</taxon>
        <taxon>Ornithinimicrobium</taxon>
    </lineage>
</organism>
<keyword evidence="3" id="KW-1185">Reference proteome</keyword>
<reference evidence="2" key="1">
    <citation type="submission" date="2022-06" db="EMBL/GenBank/DDBJ databases">
        <title>Ornithinimicrobium JY.X270.</title>
        <authorList>
            <person name="Huang Y."/>
        </authorList>
    </citation>
    <scope>NUCLEOTIDE SEQUENCE</scope>
    <source>
        <strain evidence="2">JY.X270</strain>
    </source>
</reference>
<dbReference type="Proteomes" id="UP001056535">
    <property type="component" value="Chromosome"/>
</dbReference>